<dbReference type="InterPro" id="IPR052420">
    <property type="entry name" value="Espin/Espin-like"/>
</dbReference>
<feature type="region of interest" description="Disordered" evidence="6">
    <location>
        <begin position="284"/>
        <end position="314"/>
    </location>
</feature>
<evidence type="ECO:0000256" key="5">
    <source>
        <dbReference type="PROSITE-ProRule" id="PRU00023"/>
    </source>
</evidence>
<feature type="repeat" description="ANK" evidence="5">
    <location>
        <begin position="130"/>
        <end position="152"/>
    </location>
</feature>
<accession>A7SNB2</accession>
<dbReference type="Pfam" id="PF00023">
    <property type="entry name" value="Ank"/>
    <property type="match status" value="1"/>
</dbReference>
<feature type="compositionally biased region" description="Low complexity" evidence="6">
    <location>
        <begin position="355"/>
        <end position="367"/>
    </location>
</feature>
<feature type="compositionally biased region" description="Polar residues" evidence="6">
    <location>
        <begin position="284"/>
        <end position="295"/>
    </location>
</feature>
<evidence type="ECO:0000256" key="3">
    <source>
        <dbReference type="ARBA" id="ARBA00022740"/>
    </source>
</evidence>
<sequence length="684" mass="75979">MHPACYRNRYQAKPAVKAVIVASSVNESATDGTTPLYLAAQDGNFDCLKFLHGVGAKCNITSRDGMHPIHAAAQNGHLDCLGYLAIHGRVSMTERDRTGATPAHYAAGQGHLSVLKWLNVRCDVKIKDSLGGTPLHDAAEKGQLHCLRFLVEVVHLDVRSKDSSNTSPIDLAERYGHVTCHEYMKTAHAKNLKQKAERVKEYTPFDTWTVDSASAGASFLHVLKRTPSKASLVPPPPATAKAPSIAPLSCSPCPTPKPPRTSNSVLNVPIARFEFVPLADTNTVLSEPTTRSDSVPSADEHNKPEPSSPKVISEVSMQNAVNVKKFQIESKINDDVLDAARKRTMFLKRSTEVYSGSDTSSPVTSPSDKLDSRRGSVEFKNAITSARSNLKSSLSRNSSKSEDNLYKIEDEELNITERKVSSSENMDGNPVEKKENVVSVETKKATNENAIQDVASEKFFTEQEDRFQESESTSYSDKPFMIENTAREQIFKQQLESKVAPSNGTHPNGGSPVSPLSSITTQMLKRPLRERQMVAMPHMGESAEDNDGVDEDTWLVLQVWIKYMACIVAGVDEDTLLVLQVWMRIHGLYCRCGWGYMACIVGVDEDTWLVLCGCGYITCIVGVDEDTWLVLQKEEEHMKYGSQPKWKIPLLERQESDRLKEEQRFAGMPEWKKALIQKREHQTK</sequence>
<evidence type="ECO:0000256" key="6">
    <source>
        <dbReference type="SAM" id="MobiDB-lite"/>
    </source>
</evidence>
<evidence type="ECO:0000313" key="8">
    <source>
        <dbReference type="Proteomes" id="UP000001593"/>
    </source>
</evidence>
<dbReference type="InterPro" id="IPR036770">
    <property type="entry name" value="Ankyrin_rpt-contain_sf"/>
</dbReference>
<dbReference type="GO" id="GO:0005737">
    <property type="term" value="C:cytoplasm"/>
    <property type="evidence" value="ECO:0000318"/>
    <property type="project" value="GO_Central"/>
</dbReference>
<dbReference type="SUPFAM" id="SSF48403">
    <property type="entry name" value="Ankyrin repeat"/>
    <property type="match status" value="1"/>
</dbReference>
<protein>
    <recommendedName>
        <fullName evidence="9">Espin</fullName>
    </recommendedName>
</protein>
<dbReference type="GO" id="GO:0007605">
    <property type="term" value="P:sensory perception of sound"/>
    <property type="evidence" value="ECO:0007669"/>
    <property type="project" value="UniProtKB-KW"/>
</dbReference>
<dbReference type="eggNOG" id="KOG0504">
    <property type="taxonomic scope" value="Eukaryota"/>
</dbReference>
<keyword evidence="3" id="KW-1009">Hearing</keyword>
<feature type="repeat" description="ANK" evidence="5">
    <location>
        <begin position="31"/>
        <end position="63"/>
    </location>
</feature>
<dbReference type="GO" id="GO:0032420">
    <property type="term" value="C:stereocilium"/>
    <property type="evidence" value="ECO:0007669"/>
    <property type="project" value="UniProtKB-SubCell"/>
</dbReference>
<dbReference type="HOGENOM" id="CLU_402432_0_0_1"/>
<dbReference type="AlphaFoldDB" id="A7SNB2"/>
<keyword evidence="2" id="KW-0677">Repeat</keyword>
<evidence type="ECO:0000256" key="4">
    <source>
        <dbReference type="ARBA" id="ARBA00023043"/>
    </source>
</evidence>
<dbReference type="PROSITE" id="PS50088">
    <property type="entry name" value="ANK_REPEAT"/>
    <property type="match status" value="2"/>
</dbReference>
<reference evidence="7 8" key="1">
    <citation type="journal article" date="2007" name="Science">
        <title>Sea anemone genome reveals ancestral eumetazoan gene repertoire and genomic organization.</title>
        <authorList>
            <person name="Putnam N.H."/>
            <person name="Srivastava M."/>
            <person name="Hellsten U."/>
            <person name="Dirks B."/>
            <person name="Chapman J."/>
            <person name="Salamov A."/>
            <person name="Terry A."/>
            <person name="Shapiro H."/>
            <person name="Lindquist E."/>
            <person name="Kapitonov V.V."/>
            <person name="Jurka J."/>
            <person name="Genikhovich G."/>
            <person name="Grigoriev I.V."/>
            <person name="Lucas S.M."/>
            <person name="Steele R.E."/>
            <person name="Finnerty J.R."/>
            <person name="Technau U."/>
            <person name="Martindale M.Q."/>
            <person name="Rokhsar D.S."/>
        </authorList>
    </citation>
    <scope>NUCLEOTIDE SEQUENCE [LARGE SCALE GENOMIC DNA]</scope>
    <source>
        <strain evidence="8">CH2 X CH6</strain>
    </source>
</reference>
<dbReference type="SMART" id="SM00248">
    <property type="entry name" value="ANK"/>
    <property type="match status" value="4"/>
</dbReference>
<evidence type="ECO:0008006" key="9">
    <source>
        <dbReference type="Google" id="ProtNLM"/>
    </source>
</evidence>
<dbReference type="STRING" id="45351.A7SNB2"/>
<keyword evidence="8" id="KW-1185">Reference proteome</keyword>
<dbReference type="PANTHER" id="PTHR24153:SF8">
    <property type="entry name" value="FORKED, ISOFORM F"/>
    <property type="match status" value="1"/>
</dbReference>
<proteinExistence type="predicted"/>
<dbReference type="PROSITE" id="PS50297">
    <property type="entry name" value="ANK_REP_REGION"/>
    <property type="match status" value="2"/>
</dbReference>
<dbReference type="GO" id="GO:0051017">
    <property type="term" value="P:actin filament bundle assembly"/>
    <property type="evidence" value="ECO:0000318"/>
    <property type="project" value="GO_Central"/>
</dbReference>
<name>A7SNB2_NEMVE</name>
<evidence type="ECO:0000256" key="1">
    <source>
        <dbReference type="ARBA" id="ARBA00004645"/>
    </source>
</evidence>
<dbReference type="Proteomes" id="UP000001593">
    <property type="component" value="Unassembled WGS sequence"/>
</dbReference>
<keyword evidence="4 5" id="KW-0040">ANK repeat</keyword>
<feature type="region of interest" description="Disordered" evidence="6">
    <location>
        <begin position="352"/>
        <end position="376"/>
    </location>
</feature>
<dbReference type="InterPro" id="IPR002110">
    <property type="entry name" value="Ankyrin_rpt"/>
</dbReference>
<organism evidence="7 8">
    <name type="scientific">Nematostella vectensis</name>
    <name type="common">Starlet sea anemone</name>
    <dbReference type="NCBI Taxonomy" id="45351"/>
    <lineage>
        <taxon>Eukaryota</taxon>
        <taxon>Metazoa</taxon>
        <taxon>Cnidaria</taxon>
        <taxon>Anthozoa</taxon>
        <taxon>Hexacorallia</taxon>
        <taxon>Actiniaria</taxon>
        <taxon>Edwardsiidae</taxon>
        <taxon>Nematostella</taxon>
    </lineage>
</organism>
<dbReference type="GO" id="GO:0051015">
    <property type="term" value="F:actin filament binding"/>
    <property type="evidence" value="ECO:0000318"/>
    <property type="project" value="GO_Central"/>
</dbReference>
<dbReference type="Gene3D" id="1.25.40.20">
    <property type="entry name" value="Ankyrin repeat-containing domain"/>
    <property type="match status" value="1"/>
</dbReference>
<dbReference type="InParanoid" id="A7SNB2"/>
<comment type="subcellular location">
    <subcellularLocation>
        <location evidence="1">Cell projection</location>
        <location evidence="1">Stereocilium</location>
    </subcellularLocation>
</comment>
<dbReference type="EMBL" id="DS469718">
    <property type="protein sequence ID" value="EDO34823.1"/>
    <property type="molecule type" value="Genomic_DNA"/>
</dbReference>
<dbReference type="Pfam" id="PF12796">
    <property type="entry name" value="Ank_2"/>
    <property type="match status" value="1"/>
</dbReference>
<gene>
    <name evidence="7" type="ORF">NEMVEDRAFT_v1g214881</name>
</gene>
<evidence type="ECO:0000313" key="7">
    <source>
        <dbReference type="EMBL" id="EDO34823.1"/>
    </source>
</evidence>
<dbReference type="PANTHER" id="PTHR24153">
    <property type="entry name" value="ESPIN"/>
    <property type="match status" value="1"/>
</dbReference>
<evidence type="ECO:0000256" key="2">
    <source>
        <dbReference type="ARBA" id="ARBA00022737"/>
    </source>
</evidence>